<proteinExistence type="predicted"/>
<organism evidence="2 3">
    <name type="scientific">Loigolactobacillus rennini DSM 20253</name>
    <dbReference type="NCBI Taxonomy" id="1423796"/>
    <lineage>
        <taxon>Bacteria</taxon>
        <taxon>Bacillati</taxon>
        <taxon>Bacillota</taxon>
        <taxon>Bacilli</taxon>
        <taxon>Lactobacillales</taxon>
        <taxon>Lactobacillaceae</taxon>
        <taxon>Loigolactobacillus</taxon>
    </lineage>
</organism>
<dbReference type="InterPro" id="IPR050765">
    <property type="entry name" value="Riboflavin_Biosynth_HTPR"/>
</dbReference>
<dbReference type="Proteomes" id="UP000051638">
    <property type="component" value="Unassembled WGS sequence"/>
</dbReference>
<evidence type="ECO:0000313" key="3">
    <source>
        <dbReference type="Proteomes" id="UP000051638"/>
    </source>
</evidence>
<dbReference type="AlphaFoldDB" id="A0A0R2D6G7"/>
<dbReference type="PATRIC" id="fig|1423796.3.peg.335"/>
<sequence>MEEKAMAETQNVLLYLVQSLDGYIAEHDGGMTWLQQLNTTEADNAFQNFYNRVDTVIMGRKTYTRAIQRAGSYPYADKQSFVFSTTMHDASERATVVAGDVVEFVRQLKQKKGGDIWLVGGPDLFAKLLKAHEIDKLIISIAPVLLGDGTPLLRTNLKDVPLNLMKTKKIGRLVELTYAVEEQ</sequence>
<gene>
    <name evidence="2" type="ORF">FC24_GL000323</name>
</gene>
<dbReference type="Gene3D" id="3.40.430.10">
    <property type="entry name" value="Dihydrofolate Reductase, subunit A"/>
    <property type="match status" value="1"/>
</dbReference>
<protein>
    <submittedName>
        <fullName evidence="2">Dihydrofolate reductase</fullName>
    </submittedName>
</protein>
<name>A0A0R2D6G7_9LACO</name>
<keyword evidence="3" id="KW-1185">Reference proteome</keyword>
<comment type="caution">
    <text evidence="2">The sequence shown here is derived from an EMBL/GenBank/DDBJ whole genome shotgun (WGS) entry which is preliminary data.</text>
</comment>
<dbReference type="PANTHER" id="PTHR38011">
    <property type="entry name" value="DIHYDROFOLATE REDUCTASE FAMILY PROTEIN (AFU_ORTHOLOGUE AFUA_8G06820)"/>
    <property type="match status" value="1"/>
</dbReference>
<accession>A0A0R2D6G7</accession>
<dbReference type="EMBL" id="AYYI01000015">
    <property type="protein sequence ID" value="KRM99360.1"/>
    <property type="molecule type" value="Genomic_DNA"/>
</dbReference>
<dbReference type="GO" id="GO:0009231">
    <property type="term" value="P:riboflavin biosynthetic process"/>
    <property type="evidence" value="ECO:0007669"/>
    <property type="project" value="InterPro"/>
</dbReference>
<evidence type="ECO:0000259" key="1">
    <source>
        <dbReference type="Pfam" id="PF01872"/>
    </source>
</evidence>
<dbReference type="GO" id="GO:0008703">
    <property type="term" value="F:5-amino-6-(5-phosphoribosylamino)uracil reductase activity"/>
    <property type="evidence" value="ECO:0007669"/>
    <property type="project" value="InterPro"/>
</dbReference>
<dbReference type="PANTHER" id="PTHR38011:SF11">
    <property type="entry name" value="2,5-DIAMINO-6-RIBOSYLAMINO-4(3H)-PYRIMIDINONE 5'-PHOSPHATE REDUCTASE"/>
    <property type="match status" value="1"/>
</dbReference>
<dbReference type="SUPFAM" id="SSF53597">
    <property type="entry name" value="Dihydrofolate reductase-like"/>
    <property type="match status" value="1"/>
</dbReference>
<dbReference type="InterPro" id="IPR024072">
    <property type="entry name" value="DHFR-like_dom_sf"/>
</dbReference>
<evidence type="ECO:0000313" key="2">
    <source>
        <dbReference type="EMBL" id="KRM99360.1"/>
    </source>
</evidence>
<dbReference type="Pfam" id="PF01872">
    <property type="entry name" value="RibD_C"/>
    <property type="match status" value="1"/>
</dbReference>
<feature type="domain" description="Bacterial bifunctional deaminase-reductase C-terminal" evidence="1">
    <location>
        <begin position="12"/>
        <end position="172"/>
    </location>
</feature>
<dbReference type="STRING" id="1423796.FC24_GL000323"/>
<reference evidence="2 3" key="1">
    <citation type="journal article" date="2015" name="Genome Announc.">
        <title>Expanding the biotechnology potential of lactobacilli through comparative genomics of 213 strains and associated genera.</title>
        <authorList>
            <person name="Sun Z."/>
            <person name="Harris H.M."/>
            <person name="McCann A."/>
            <person name="Guo C."/>
            <person name="Argimon S."/>
            <person name="Zhang W."/>
            <person name="Yang X."/>
            <person name="Jeffery I.B."/>
            <person name="Cooney J.C."/>
            <person name="Kagawa T.F."/>
            <person name="Liu W."/>
            <person name="Song Y."/>
            <person name="Salvetti E."/>
            <person name="Wrobel A."/>
            <person name="Rasinkangas P."/>
            <person name="Parkhill J."/>
            <person name="Rea M.C."/>
            <person name="O'Sullivan O."/>
            <person name="Ritari J."/>
            <person name="Douillard F.P."/>
            <person name="Paul Ross R."/>
            <person name="Yang R."/>
            <person name="Briner A.E."/>
            <person name="Felis G.E."/>
            <person name="de Vos W.M."/>
            <person name="Barrangou R."/>
            <person name="Klaenhammer T.R."/>
            <person name="Caufield P.W."/>
            <person name="Cui Y."/>
            <person name="Zhang H."/>
            <person name="O'Toole P.W."/>
        </authorList>
    </citation>
    <scope>NUCLEOTIDE SEQUENCE [LARGE SCALE GENOMIC DNA]</scope>
    <source>
        <strain evidence="2 3">DSM 20253</strain>
    </source>
</reference>
<dbReference type="InterPro" id="IPR002734">
    <property type="entry name" value="RibDG_C"/>
</dbReference>